<comment type="pathway">
    <text evidence="2">Secondary metabolite biosynthesis.</text>
</comment>
<keyword evidence="6 10" id="KW-0560">Oxidoreductase</keyword>
<dbReference type="InterPro" id="IPR036396">
    <property type="entry name" value="Cyt_P450_sf"/>
</dbReference>
<name>V2XNP6_MONRO</name>
<feature type="binding site" description="axial binding residue" evidence="9">
    <location>
        <position position="430"/>
    </location>
    <ligand>
        <name>heme</name>
        <dbReference type="ChEBI" id="CHEBI:30413"/>
    </ligand>
    <ligandPart>
        <name>Fe</name>
        <dbReference type="ChEBI" id="CHEBI:18248"/>
    </ligandPart>
</feature>
<keyword evidence="5 9" id="KW-0479">Metal-binding</keyword>
<dbReference type="GO" id="GO:0016705">
    <property type="term" value="F:oxidoreductase activity, acting on paired donors, with incorporation or reduction of molecular oxygen"/>
    <property type="evidence" value="ECO:0007669"/>
    <property type="project" value="InterPro"/>
</dbReference>
<evidence type="ECO:0000256" key="1">
    <source>
        <dbReference type="ARBA" id="ARBA00001971"/>
    </source>
</evidence>
<gene>
    <name evidence="11" type="ORF">Moror_12782</name>
</gene>
<sequence length="496" mass="56990">MDALKLVAALTLSFVGFIYLTRRPALPLPPSPPQHWISGNYRDMPKRQNYRTYAQWAKIYGPVFHLRLFDRYIIILNNAKSALDLLESRSNIYSDRPRSVFLDKVVKRNQGVFRIPFNHPRFRIYRKMMHSGLSPRAVQGYQPLQTREVNILLRSLADAPKDFIPHLRRNAGSLILKVTYGYEVTSDNDDFIQLIERAFQVSASRLTRPMPVEFFPFLRFFPSWFPFTEFKQVAVELEEARTELIPFQWSKNLIDSGNYTDSFVSRFLRPEDGNIPEEEDQDILKWVAAALYVGGADTTVSAMTSFFYVMEMYPEVQKRAQADIDKLTAGSRLPTPDDEEALPYVVALIKEVIRWYPVAPLGLQHRVMEDDVYEGYHIPKGATVMANIWAITHDPEVFPNPDEFNPDRHLGDNPQIDPFKFVFGFGRRVCPGQHLAERSLFLTIANILAVFNLEKEVDEKGNVVEPPLEFHGNVTSHLKPFPCKITVRAPGLLPVA</sequence>
<reference evidence="11 12" key="1">
    <citation type="journal article" date="2014" name="BMC Genomics">
        <title>Genome and secretome analysis of the hemibiotrophic fungal pathogen, Moniliophthora roreri, which causes frosty pod rot disease of cacao: mechanisms of the biotrophic and necrotrophic phases.</title>
        <authorList>
            <person name="Meinhardt L.W."/>
            <person name="Costa G.G.L."/>
            <person name="Thomazella D.P.T."/>
            <person name="Teixeira P.J.P.L."/>
            <person name="Carazzolle M.F."/>
            <person name="Schuster S.C."/>
            <person name="Carlson J.E."/>
            <person name="Guiltinan M.J."/>
            <person name="Mieczkowski P."/>
            <person name="Farmer A."/>
            <person name="Ramaraj T."/>
            <person name="Crozier J."/>
            <person name="Davis R.E."/>
            <person name="Shao J."/>
            <person name="Melnick R.L."/>
            <person name="Pereira G.A.G."/>
            <person name="Bailey B.A."/>
        </authorList>
    </citation>
    <scope>NUCLEOTIDE SEQUENCE [LARGE SCALE GENOMIC DNA]</scope>
    <source>
        <strain evidence="11 12">MCA 2997</strain>
    </source>
</reference>
<organism evidence="11 12">
    <name type="scientific">Moniliophthora roreri (strain MCA 2997)</name>
    <name type="common">Cocoa frosty pod rot fungus</name>
    <name type="synonym">Crinipellis roreri</name>
    <dbReference type="NCBI Taxonomy" id="1381753"/>
    <lineage>
        <taxon>Eukaryota</taxon>
        <taxon>Fungi</taxon>
        <taxon>Dikarya</taxon>
        <taxon>Basidiomycota</taxon>
        <taxon>Agaricomycotina</taxon>
        <taxon>Agaricomycetes</taxon>
        <taxon>Agaricomycetidae</taxon>
        <taxon>Agaricales</taxon>
        <taxon>Marasmiineae</taxon>
        <taxon>Marasmiaceae</taxon>
        <taxon>Moniliophthora</taxon>
    </lineage>
</organism>
<dbReference type="PANTHER" id="PTHR46300">
    <property type="entry name" value="P450, PUTATIVE (EUROFUNG)-RELATED-RELATED"/>
    <property type="match status" value="1"/>
</dbReference>
<dbReference type="AlphaFoldDB" id="V2XNP6"/>
<evidence type="ECO:0000256" key="8">
    <source>
        <dbReference type="ARBA" id="ARBA00023033"/>
    </source>
</evidence>
<evidence type="ECO:0000256" key="9">
    <source>
        <dbReference type="PIRSR" id="PIRSR602401-1"/>
    </source>
</evidence>
<proteinExistence type="inferred from homology"/>
<dbReference type="Gene3D" id="1.10.630.10">
    <property type="entry name" value="Cytochrome P450"/>
    <property type="match status" value="1"/>
</dbReference>
<keyword evidence="8 10" id="KW-0503">Monooxygenase</keyword>
<protein>
    <submittedName>
        <fullName evidence="11">Cytochrome p450</fullName>
    </submittedName>
</protein>
<keyword evidence="4 9" id="KW-0349">Heme</keyword>
<dbReference type="PRINTS" id="PR00463">
    <property type="entry name" value="EP450I"/>
</dbReference>
<dbReference type="CDD" id="cd11065">
    <property type="entry name" value="CYP64-like"/>
    <property type="match status" value="1"/>
</dbReference>
<keyword evidence="12" id="KW-1185">Reference proteome</keyword>
<dbReference type="KEGG" id="mrr:Moror_12782"/>
<dbReference type="InterPro" id="IPR050364">
    <property type="entry name" value="Cytochrome_P450_fung"/>
</dbReference>
<dbReference type="Proteomes" id="UP000017559">
    <property type="component" value="Unassembled WGS sequence"/>
</dbReference>
<evidence type="ECO:0000256" key="7">
    <source>
        <dbReference type="ARBA" id="ARBA00023004"/>
    </source>
</evidence>
<dbReference type="SUPFAM" id="SSF48264">
    <property type="entry name" value="Cytochrome P450"/>
    <property type="match status" value="1"/>
</dbReference>
<dbReference type="GO" id="GO:0005506">
    <property type="term" value="F:iron ion binding"/>
    <property type="evidence" value="ECO:0007669"/>
    <property type="project" value="InterPro"/>
</dbReference>
<dbReference type="HOGENOM" id="CLU_001570_2_3_1"/>
<dbReference type="GO" id="GO:0020037">
    <property type="term" value="F:heme binding"/>
    <property type="evidence" value="ECO:0007669"/>
    <property type="project" value="InterPro"/>
</dbReference>
<dbReference type="GO" id="GO:0004497">
    <property type="term" value="F:monooxygenase activity"/>
    <property type="evidence" value="ECO:0007669"/>
    <property type="project" value="UniProtKB-KW"/>
</dbReference>
<comment type="caution">
    <text evidence="11">The sequence shown here is derived from an EMBL/GenBank/DDBJ whole genome shotgun (WGS) entry which is preliminary data.</text>
</comment>
<dbReference type="InterPro" id="IPR017972">
    <property type="entry name" value="Cyt_P450_CS"/>
</dbReference>
<evidence type="ECO:0000313" key="11">
    <source>
        <dbReference type="EMBL" id="ESK94115.1"/>
    </source>
</evidence>
<evidence type="ECO:0000256" key="4">
    <source>
        <dbReference type="ARBA" id="ARBA00022617"/>
    </source>
</evidence>
<keyword evidence="7 9" id="KW-0408">Iron</keyword>
<dbReference type="EMBL" id="AWSO01000154">
    <property type="protein sequence ID" value="ESK94115.1"/>
    <property type="molecule type" value="Genomic_DNA"/>
</dbReference>
<dbReference type="Pfam" id="PF00067">
    <property type="entry name" value="p450"/>
    <property type="match status" value="1"/>
</dbReference>
<comment type="cofactor">
    <cofactor evidence="1 9">
        <name>heme</name>
        <dbReference type="ChEBI" id="CHEBI:30413"/>
    </cofactor>
</comment>
<evidence type="ECO:0000256" key="10">
    <source>
        <dbReference type="RuleBase" id="RU000461"/>
    </source>
</evidence>
<accession>V2XNP6</accession>
<dbReference type="OrthoDB" id="2789670at2759"/>
<dbReference type="PRINTS" id="PR00385">
    <property type="entry name" value="P450"/>
</dbReference>
<evidence type="ECO:0000256" key="6">
    <source>
        <dbReference type="ARBA" id="ARBA00023002"/>
    </source>
</evidence>
<evidence type="ECO:0000256" key="3">
    <source>
        <dbReference type="ARBA" id="ARBA00010617"/>
    </source>
</evidence>
<evidence type="ECO:0000313" key="12">
    <source>
        <dbReference type="Proteomes" id="UP000017559"/>
    </source>
</evidence>
<dbReference type="InterPro" id="IPR002401">
    <property type="entry name" value="Cyt_P450_E_grp-I"/>
</dbReference>
<dbReference type="PROSITE" id="PS00086">
    <property type="entry name" value="CYTOCHROME_P450"/>
    <property type="match status" value="1"/>
</dbReference>
<evidence type="ECO:0000256" key="2">
    <source>
        <dbReference type="ARBA" id="ARBA00005179"/>
    </source>
</evidence>
<dbReference type="InterPro" id="IPR001128">
    <property type="entry name" value="Cyt_P450"/>
</dbReference>
<evidence type="ECO:0000256" key="5">
    <source>
        <dbReference type="ARBA" id="ARBA00022723"/>
    </source>
</evidence>
<comment type="similarity">
    <text evidence="3 10">Belongs to the cytochrome P450 family.</text>
</comment>
<dbReference type="PANTHER" id="PTHR46300:SF7">
    <property type="entry name" value="P450, PUTATIVE (EUROFUNG)-RELATED"/>
    <property type="match status" value="1"/>
</dbReference>